<name>A0A1E8FGE0_9ALTE</name>
<dbReference type="Pfam" id="PF00563">
    <property type="entry name" value="EAL"/>
    <property type="match status" value="1"/>
</dbReference>
<evidence type="ECO:0000259" key="2">
    <source>
        <dbReference type="PROSITE" id="PS50925"/>
    </source>
</evidence>
<dbReference type="GO" id="GO:0071111">
    <property type="term" value="F:cyclic-guanylate-specific phosphodiesterase activity"/>
    <property type="evidence" value="ECO:0007669"/>
    <property type="project" value="InterPro"/>
</dbReference>
<dbReference type="AlphaFoldDB" id="A0A1E8FGE0"/>
<dbReference type="PANTHER" id="PTHR33121">
    <property type="entry name" value="CYCLIC DI-GMP PHOSPHODIESTERASE PDEF"/>
    <property type="match status" value="1"/>
</dbReference>
<dbReference type="InterPro" id="IPR001633">
    <property type="entry name" value="EAL_dom"/>
</dbReference>
<comment type="caution">
    <text evidence="3">The sequence shown here is derived from an EMBL/GenBank/DDBJ whole genome shotgun (WGS) entry which is preliminary data.</text>
</comment>
<accession>A0A1E8FGE0</accession>
<dbReference type="OrthoDB" id="1673646at2"/>
<dbReference type="PROSITE" id="PS50883">
    <property type="entry name" value="EAL"/>
    <property type="match status" value="1"/>
</dbReference>
<feature type="domain" description="EAL" evidence="1">
    <location>
        <begin position="145"/>
        <end position="392"/>
    </location>
</feature>
<gene>
    <name evidence="3" type="ORF">BFC17_13805</name>
</gene>
<dbReference type="InterPro" id="IPR035919">
    <property type="entry name" value="EAL_sf"/>
</dbReference>
<dbReference type="PROSITE" id="PS50925">
    <property type="entry name" value="BLUF"/>
    <property type="match status" value="1"/>
</dbReference>
<dbReference type="SMART" id="SM01034">
    <property type="entry name" value="BLUF"/>
    <property type="match status" value="1"/>
</dbReference>
<dbReference type="SUPFAM" id="SSF141868">
    <property type="entry name" value="EAL domain-like"/>
    <property type="match status" value="1"/>
</dbReference>
<dbReference type="InterPro" id="IPR036046">
    <property type="entry name" value="Acylphosphatase-like_dom_sf"/>
</dbReference>
<organism evidence="3 4">
    <name type="scientific">Alteromonas lipolytica</name>
    <dbReference type="NCBI Taxonomy" id="1856405"/>
    <lineage>
        <taxon>Bacteria</taxon>
        <taxon>Pseudomonadati</taxon>
        <taxon>Pseudomonadota</taxon>
        <taxon>Gammaproteobacteria</taxon>
        <taxon>Alteromonadales</taxon>
        <taxon>Alteromonadaceae</taxon>
        <taxon>Alteromonas/Salinimonas group</taxon>
        <taxon>Alteromonas</taxon>
    </lineage>
</organism>
<feature type="domain" description="BLUF" evidence="2">
    <location>
        <begin position="2"/>
        <end position="93"/>
    </location>
</feature>
<dbReference type="Proteomes" id="UP000176037">
    <property type="component" value="Unassembled WGS sequence"/>
</dbReference>
<dbReference type="CDD" id="cd01948">
    <property type="entry name" value="EAL"/>
    <property type="match status" value="1"/>
</dbReference>
<dbReference type="Pfam" id="PF04940">
    <property type="entry name" value="BLUF"/>
    <property type="match status" value="1"/>
</dbReference>
<dbReference type="SUPFAM" id="SSF54975">
    <property type="entry name" value="Acylphosphatase/BLUF domain-like"/>
    <property type="match status" value="1"/>
</dbReference>
<proteinExistence type="predicted"/>
<dbReference type="RefSeq" id="WP_070175576.1">
    <property type="nucleotide sequence ID" value="NZ_BMJR01000001.1"/>
</dbReference>
<dbReference type="SMART" id="SM00052">
    <property type="entry name" value="EAL"/>
    <property type="match status" value="1"/>
</dbReference>
<dbReference type="InterPro" id="IPR050706">
    <property type="entry name" value="Cyclic-di-GMP_PDE-like"/>
</dbReference>
<dbReference type="GO" id="GO:0009882">
    <property type="term" value="F:blue light photoreceptor activity"/>
    <property type="evidence" value="ECO:0007669"/>
    <property type="project" value="InterPro"/>
</dbReference>
<sequence>MLRQLVYRSRATHKMSTSDIDKIVEDSVPFNAQNNVTGLLLFDGEFFFQVLEGDGNVIHGLFEHLKNDRRHTNIVKVLDTACAKREFGKWHLRTLILNPQNNCYWLPSDLSVRRDSRVFSLLNSFATGRWRSCVSAEEKASVNCSVFTKAVTIEPYPSSDIQFAYQPIVDTQTRGVSSYEALLRNSKGRYPELILADLPEQQRYEFDLASKRIAITQGAKLLQTGQSLSVNLLPGAITQNKHIVSQLLSFLQEAGLKPEQLILEITESEMVKESDAFFAVIEDIRAAGIRLSLDDFGAGYAGLTLLADLMPDKIKLDRAITNGIHESGPRQAILHSVFEFANATGSHLIVEGVETFEEWLWLNNAGVRKFQGYLFARPQLNGASAISFDARLLIHSE</sequence>
<evidence type="ECO:0008006" key="5">
    <source>
        <dbReference type="Google" id="ProtNLM"/>
    </source>
</evidence>
<dbReference type="PANTHER" id="PTHR33121:SF15">
    <property type="entry name" value="BLUE LIGHT- AND TEMPERATURE-REGULATED ANTIREPRESSOR BLUF"/>
    <property type="match status" value="1"/>
</dbReference>
<dbReference type="InterPro" id="IPR007024">
    <property type="entry name" value="BLUF_domain"/>
</dbReference>
<reference evidence="3 4" key="1">
    <citation type="submission" date="2016-09" db="EMBL/GenBank/DDBJ databases">
        <title>Alteromonas lipolytica, a new species isolated from sea water.</title>
        <authorList>
            <person name="Wu Y.-H."/>
            <person name="Cheng H."/>
            <person name="Xu X.-W."/>
        </authorList>
    </citation>
    <scope>NUCLEOTIDE SEQUENCE [LARGE SCALE GENOMIC DNA]</scope>
    <source>
        <strain evidence="3 4">JW12</strain>
    </source>
</reference>
<dbReference type="GO" id="GO:0071949">
    <property type="term" value="F:FAD binding"/>
    <property type="evidence" value="ECO:0007669"/>
    <property type="project" value="InterPro"/>
</dbReference>
<protein>
    <recommendedName>
        <fullName evidence="5">Diguanylate phosphodiesterase</fullName>
    </recommendedName>
</protein>
<evidence type="ECO:0000259" key="1">
    <source>
        <dbReference type="PROSITE" id="PS50883"/>
    </source>
</evidence>
<dbReference type="EMBL" id="MJIC01000010">
    <property type="protein sequence ID" value="OFI34658.1"/>
    <property type="molecule type" value="Genomic_DNA"/>
</dbReference>
<dbReference type="STRING" id="1856405.BFC17_13805"/>
<evidence type="ECO:0000313" key="3">
    <source>
        <dbReference type="EMBL" id="OFI34658.1"/>
    </source>
</evidence>
<dbReference type="Gene3D" id="3.20.20.450">
    <property type="entry name" value="EAL domain"/>
    <property type="match status" value="1"/>
</dbReference>
<dbReference type="Gene3D" id="3.30.70.100">
    <property type="match status" value="1"/>
</dbReference>
<keyword evidence="4" id="KW-1185">Reference proteome</keyword>
<evidence type="ECO:0000313" key="4">
    <source>
        <dbReference type="Proteomes" id="UP000176037"/>
    </source>
</evidence>